<accession>A0AAD8JVB4</accession>
<organism evidence="2 3">
    <name type="scientific">Tagetes erecta</name>
    <name type="common">African marigold</name>
    <dbReference type="NCBI Taxonomy" id="13708"/>
    <lineage>
        <taxon>Eukaryota</taxon>
        <taxon>Viridiplantae</taxon>
        <taxon>Streptophyta</taxon>
        <taxon>Embryophyta</taxon>
        <taxon>Tracheophyta</taxon>
        <taxon>Spermatophyta</taxon>
        <taxon>Magnoliopsida</taxon>
        <taxon>eudicotyledons</taxon>
        <taxon>Gunneridae</taxon>
        <taxon>Pentapetalae</taxon>
        <taxon>asterids</taxon>
        <taxon>campanulids</taxon>
        <taxon>Asterales</taxon>
        <taxon>Asteraceae</taxon>
        <taxon>Asteroideae</taxon>
        <taxon>Heliantheae alliance</taxon>
        <taxon>Tageteae</taxon>
        <taxon>Tagetes</taxon>
    </lineage>
</organism>
<comment type="caution">
    <text evidence="2">The sequence shown here is derived from an EMBL/GenBank/DDBJ whole genome shotgun (WGS) entry which is preliminary data.</text>
</comment>
<dbReference type="PANTHER" id="PTHR46033:SF8">
    <property type="entry name" value="PROTEIN MAINTENANCE OF MERISTEMS-LIKE"/>
    <property type="match status" value="1"/>
</dbReference>
<evidence type="ECO:0000259" key="1">
    <source>
        <dbReference type="Pfam" id="PF10536"/>
    </source>
</evidence>
<name>A0AAD8JVB4_TARER</name>
<dbReference type="InterPro" id="IPR044824">
    <property type="entry name" value="MAIN-like"/>
</dbReference>
<dbReference type="EMBL" id="JAUHHV010000010">
    <property type="protein sequence ID" value="KAK1411620.1"/>
    <property type="molecule type" value="Genomic_DNA"/>
</dbReference>
<dbReference type="Pfam" id="PF10536">
    <property type="entry name" value="PMD"/>
    <property type="match status" value="1"/>
</dbReference>
<dbReference type="AlphaFoldDB" id="A0AAD8JVB4"/>
<protein>
    <recommendedName>
        <fullName evidence="1">Aminotransferase-like plant mobile domain-containing protein</fullName>
    </recommendedName>
</protein>
<dbReference type="PANTHER" id="PTHR46033">
    <property type="entry name" value="PROTEIN MAIN-LIKE 2"/>
    <property type="match status" value="1"/>
</dbReference>
<gene>
    <name evidence="2" type="ORF">QVD17_38176</name>
</gene>
<sequence>MVRGDLTFWVEVFGKAIEFDERVTKYVDSTGLGGILRCGYRKLDRALIKGLIERCRPETNTFHLPFGEVTVTLQDVNVLWGLPIEGDALLGIETSYDVKEHKLLVKTLLGIKTKKEHSKKKYPNLLKINTILDYRVENPVSPQATDTECQQRARCICLILASKTF</sequence>
<reference evidence="2" key="1">
    <citation type="journal article" date="2023" name="bioRxiv">
        <title>Improved chromosome-level genome assembly for marigold (Tagetes erecta).</title>
        <authorList>
            <person name="Jiang F."/>
            <person name="Yuan L."/>
            <person name="Wang S."/>
            <person name="Wang H."/>
            <person name="Xu D."/>
            <person name="Wang A."/>
            <person name="Fan W."/>
        </authorList>
    </citation>
    <scope>NUCLEOTIDE SEQUENCE</scope>
    <source>
        <strain evidence="2">WSJ</strain>
        <tissue evidence="2">Leaf</tissue>
    </source>
</reference>
<dbReference type="InterPro" id="IPR019557">
    <property type="entry name" value="AminoTfrase-like_pln_mobile"/>
</dbReference>
<evidence type="ECO:0000313" key="3">
    <source>
        <dbReference type="Proteomes" id="UP001229421"/>
    </source>
</evidence>
<dbReference type="GO" id="GO:0010073">
    <property type="term" value="P:meristem maintenance"/>
    <property type="evidence" value="ECO:0007669"/>
    <property type="project" value="InterPro"/>
</dbReference>
<keyword evidence="3" id="KW-1185">Reference proteome</keyword>
<proteinExistence type="predicted"/>
<evidence type="ECO:0000313" key="2">
    <source>
        <dbReference type="EMBL" id="KAK1411620.1"/>
    </source>
</evidence>
<feature type="domain" description="Aminotransferase-like plant mobile" evidence="1">
    <location>
        <begin position="31"/>
        <end position="124"/>
    </location>
</feature>
<dbReference type="Proteomes" id="UP001229421">
    <property type="component" value="Unassembled WGS sequence"/>
</dbReference>